<evidence type="ECO:0000256" key="3">
    <source>
        <dbReference type="ARBA" id="ARBA00022884"/>
    </source>
</evidence>
<accession>A0A0G0T6R8</accession>
<dbReference type="InterPro" id="IPR005324">
    <property type="entry name" value="Ribosomal_uS5_C"/>
</dbReference>
<evidence type="ECO:0000256" key="2">
    <source>
        <dbReference type="ARBA" id="ARBA00022730"/>
    </source>
</evidence>
<dbReference type="SUPFAM" id="SSF54768">
    <property type="entry name" value="dsRNA-binding domain-like"/>
    <property type="match status" value="1"/>
</dbReference>
<evidence type="ECO:0000313" key="10">
    <source>
        <dbReference type="EMBL" id="KKR72694.1"/>
    </source>
</evidence>
<keyword evidence="3 7" id="KW-0694">RNA-binding</keyword>
<evidence type="ECO:0000256" key="5">
    <source>
        <dbReference type="ARBA" id="ARBA00023274"/>
    </source>
</evidence>
<dbReference type="InterPro" id="IPR020568">
    <property type="entry name" value="Ribosomal_Su5_D2-typ_SF"/>
</dbReference>
<name>A0A0G0T6R8_9BACT</name>
<dbReference type="Gene3D" id="3.30.230.10">
    <property type="match status" value="1"/>
</dbReference>
<dbReference type="GO" id="GO:0003735">
    <property type="term" value="F:structural constituent of ribosome"/>
    <property type="evidence" value="ECO:0007669"/>
    <property type="project" value="UniProtKB-UniRule"/>
</dbReference>
<proteinExistence type="inferred from homology"/>
<dbReference type="PANTHER" id="PTHR48277:SF1">
    <property type="entry name" value="MITOCHONDRIAL RIBOSOMAL PROTEIN S5"/>
    <property type="match status" value="1"/>
</dbReference>
<comment type="domain">
    <text evidence="7">The N-terminal domain interacts with the head of the 30S subunit; the C-terminal domain interacts with the body and contacts protein S4. The interaction surface between S4 and S5 is involved in control of translational fidelity.</text>
</comment>
<evidence type="ECO:0000256" key="8">
    <source>
        <dbReference type="RuleBase" id="RU003823"/>
    </source>
</evidence>
<dbReference type="Pfam" id="PF00333">
    <property type="entry name" value="Ribosomal_S5"/>
    <property type="match status" value="1"/>
</dbReference>
<evidence type="ECO:0000259" key="9">
    <source>
        <dbReference type="PROSITE" id="PS50881"/>
    </source>
</evidence>
<comment type="subunit">
    <text evidence="7">Part of the 30S ribosomal subunit. Contacts proteins S4 and S8.</text>
</comment>
<dbReference type="AlphaFoldDB" id="A0A0G0T6R8"/>
<evidence type="ECO:0000256" key="1">
    <source>
        <dbReference type="ARBA" id="ARBA00008945"/>
    </source>
</evidence>
<dbReference type="GO" id="GO:0005737">
    <property type="term" value="C:cytoplasm"/>
    <property type="evidence" value="ECO:0007669"/>
    <property type="project" value="UniProtKB-ARBA"/>
</dbReference>
<sequence>MRNRSDHINQPESSFEDRVVQVNRTSKKTSGGNRIGFSTLVVVGDRKGNVGAGLGKAKDVISGIRKGSLYAKKHLLKVPLKDGRTIPHRVEVKFGAAKIFLKPAPKGSGIIAGSSVRTVLELAGIKDVVGKILGTNNKITNVYATMKALGKLRTE</sequence>
<dbReference type="GO" id="GO:0019843">
    <property type="term" value="F:rRNA binding"/>
    <property type="evidence" value="ECO:0007669"/>
    <property type="project" value="UniProtKB-UniRule"/>
</dbReference>
<protein>
    <recommendedName>
        <fullName evidence="6 7">Small ribosomal subunit protein uS5</fullName>
    </recommendedName>
</protein>
<dbReference type="PROSITE" id="PS50881">
    <property type="entry name" value="S5_DSRBD"/>
    <property type="match status" value="1"/>
</dbReference>
<dbReference type="EMBL" id="LBZM01000003">
    <property type="protein sequence ID" value="KKR72694.1"/>
    <property type="molecule type" value="Genomic_DNA"/>
</dbReference>
<dbReference type="Gene3D" id="3.30.160.20">
    <property type="match status" value="1"/>
</dbReference>
<comment type="caution">
    <text evidence="10">The sequence shown here is derived from an EMBL/GenBank/DDBJ whole genome shotgun (WGS) entry which is preliminary data.</text>
</comment>
<reference evidence="10 11" key="1">
    <citation type="journal article" date="2015" name="Nature">
        <title>rRNA introns, odd ribosomes, and small enigmatic genomes across a large radiation of phyla.</title>
        <authorList>
            <person name="Brown C.T."/>
            <person name="Hug L.A."/>
            <person name="Thomas B.C."/>
            <person name="Sharon I."/>
            <person name="Castelle C.J."/>
            <person name="Singh A."/>
            <person name="Wilkins M.J."/>
            <person name="Williams K.H."/>
            <person name="Banfield J.F."/>
        </authorList>
    </citation>
    <scope>NUCLEOTIDE SEQUENCE [LARGE SCALE GENOMIC DNA]</scope>
</reference>
<dbReference type="InterPro" id="IPR014721">
    <property type="entry name" value="Ribsml_uS5_D2-typ_fold_subgr"/>
</dbReference>
<organism evidence="10 11">
    <name type="scientific">Candidatus Roizmanbacteria bacterium GW2011_GWB1_40_7</name>
    <dbReference type="NCBI Taxonomy" id="1618482"/>
    <lineage>
        <taxon>Bacteria</taxon>
        <taxon>Candidatus Roizmaniibacteriota</taxon>
    </lineage>
</organism>
<dbReference type="Proteomes" id="UP000034664">
    <property type="component" value="Unassembled WGS sequence"/>
</dbReference>
<keyword evidence="4 7" id="KW-0689">Ribosomal protein</keyword>
<dbReference type="InterPro" id="IPR013810">
    <property type="entry name" value="Ribosomal_uS5_N"/>
</dbReference>
<gene>
    <name evidence="7" type="primary">rpsE</name>
    <name evidence="10" type="ORF">UU14_C0003G0057</name>
</gene>
<evidence type="ECO:0000256" key="4">
    <source>
        <dbReference type="ARBA" id="ARBA00022980"/>
    </source>
</evidence>
<dbReference type="PATRIC" id="fig|1618482.3.peg.182"/>
<dbReference type="Pfam" id="PF03719">
    <property type="entry name" value="Ribosomal_S5_C"/>
    <property type="match status" value="1"/>
</dbReference>
<keyword evidence="5 7" id="KW-0687">Ribonucleoprotein</keyword>
<dbReference type="HAMAP" id="MF_01307_B">
    <property type="entry name" value="Ribosomal_uS5_B"/>
    <property type="match status" value="1"/>
</dbReference>
<dbReference type="NCBIfam" id="TIGR01021">
    <property type="entry name" value="rpsE_bact"/>
    <property type="match status" value="1"/>
</dbReference>
<dbReference type="InterPro" id="IPR005712">
    <property type="entry name" value="Ribosomal_uS5_bac-type"/>
</dbReference>
<keyword evidence="2 7" id="KW-0699">rRNA-binding</keyword>
<dbReference type="FunFam" id="3.30.230.10:FF:000002">
    <property type="entry name" value="30S ribosomal protein S5"/>
    <property type="match status" value="1"/>
</dbReference>
<dbReference type="InterPro" id="IPR000851">
    <property type="entry name" value="Ribosomal_uS5"/>
</dbReference>
<comment type="similarity">
    <text evidence="1 7 8">Belongs to the universal ribosomal protein uS5 family.</text>
</comment>
<dbReference type="PANTHER" id="PTHR48277">
    <property type="entry name" value="MITOCHONDRIAL RIBOSOMAL PROTEIN S5"/>
    <property type="match status" value="1"/>
</dbReference>
<comment type="function">
    <text evidence="7">Located at the back of the 30S subunit body where it stabilizes the conformation of the head with respect to the body.</text>
</comment>
<dbReference type="SUPFAM" id="SSF54211">
    <property type="entry name" value="Ribosomal protein S5 domain 2-like"/>
    <property type="match status" value="1"/>
</dbReference>
<feature type="domain" description="S5 DRBM" evidence="9">
    <location>
        <begin position="15"/>
        <end position="78"/>
    </location>
</feature>
<evidence type="ECO:0000256" key="6">
    <source>
        <dbReference type="ARBA" id="ARBA00035255"/>
    </source>
</evidence>
<evidence type="ECO:0000256" key="7">
    <source>
        <dbReference type="HAMAP-Rule" id="MF_01307"/>
    </source>
</evidence>
<dbReference type="GO" id="GO:0015935">
    <property type="term" value="C:small ribosomal subunit"/>
    <property type="evidence" value="ECO:0007669"/>
    <property type="project" value="InterPro"/>
</dbReference>
<evidence type="ECO:0000313" key="11">
    <source>
        <dbReference type="Proteomes" id="UP000034664"/>
    </source>
</evidence>
<dbReference type="GO" id="GO:0006412">
    <property type="term" value="P:translation"/>
    <property type="evidence" value="ECO:0007669"/>
    <property type="project" value="UniProtKB-UniRule"/>
</dbReference>
<comment type="function">
    <text evidence="7">With S4 and S12 plays an important role in translational accuracy.</text>
</comment>